<keyword evidence="3" id="KW-0067">ATP-binding</keyword>
<evidence type="ECO:0000256" key="1">
    <source>
        <dbReference type="ARBA" id="ARBA00022448"/>
    </source>
</evidence>
<dbReference type="InterPro" id="IPR027417">
    <property type="entry name" value="P-loop_NTPase"/>
</dbReference>
<dbReference type="GO" id="GO:0016887">
    <property type="term" value="F:ATP hydrolysis activity"/>
    <property type="evidence" value="ECO:0007669"/>
    <property type="project" value="InterPro"/>
</dbReference>
<dbReference type="SMART" id="SM00382">
    <property type="entry name" value="AAA"/>
    <property type="match status" value="1"/>
</dbReference>
<dbReference type="AlphaFoldDB" id="A0A0W8FUZ9"/>
<proteinExistence type="predicted"/>
<dbReference type="InterPro" id="IPR003593">
    <property type="entry name" value="AAA+_ATPase"/>
</dbReference>
<dbReference type="PANTHER" id="PTHR42794:SF1">
    <property type="entry name" value="HEMIN IMPORT ATP-BINDING PROTEIN HMUV"/>
    <property type="match status" value="1"/>
</dbReference>
<evidence type="ECO:0000256" key="2">
    <source>
        <dbReference type="ARBA" id="ARBA00022741"/>
    </source>
</evidence>
<dbReference type="FunFam" id="3.40.50.300:FF:000134">
    <property type="entry name" value="Iron-enterobactin ABC transporter ATP-binding protein"/>
    <property type="match status" value="1"/>
</dbReference>
<comment type="caution">
    <text evidence="6">The sequence shown here is derived from an EMBL/GenBank/DDBJ whole genome shotgun (WGS) entry which is preliminary data.</text>
</comment>
<sequence>MLELKGINFKYGNPNSTFELRDINLEIFSGEFAAILGPNGSGKSTLLSIILGELQPSRGKIQFNNKNYGEYSRNEIAKRISFVPQKYYSVYPFSIYEIVAMGRTPYLNFLGFEKEEDIIKIDEALELVGISHLKNNSINSVSGGEAQRAFIARALVQDPDLILLDEPNAHLDLEHQISIFDLLKTLNMEKKLTILMVSHDINLSANYSRRLILMKDGKIYLDADNSTVLTEENIKLVFNVNAKVFNYGSNINVALFPHN</sequence>
<dbReference type="EMBL" id="LNQE01000822">
    <property type="protein sequence ID" value="KUG24760.1"/>
    <property type="molecule type" value="Genomic_DNA"/>
</dbReference>
<gene>
    <name evidence="6" type="ORF">ASZ90_005426</name>
</gene>
<name>A0A0W8FUZ9_9ZZZZ</name>
<dbReference type="CDD" id="cd03235">
    <property type="entry name" value="ABC_Metallic_Cations"/>
    <property type="match status" value="1"/>
</dbReference>
<evidence type="ECO:0000259" key="5">
    <source>
        <dbReference type="PROSITE" id="PS50893"/>
    </source>
</evidence>
<dbReference type="Gene3D" id="3.40.50.300">
    <property type="entry name" value="P-loop containing nucleotide triphosphate hydrolases"/>
    <property type="match status" value="1"/>
</dbReference>
<keyword evidence="1" id="KW-0813">Transport</keyword>
<dbReference type="PROSITE" id="PS00211">
    <property type="entry name" value="ABC_TRANSPORTER_1"/>
    <property type="match status" value="1"/>
</dbReference>
<protein>
    <submittedName>
        <fullName evidence="6">Vitamin b12 abc transporter, atpase component btud</fullName>
    </submittedName>
</protein>
<dbReference type="Pfam" id="PF00005">
    <property type="entry name" value="ABC_tran"/>
    <property type="match status" value="1"/>
</dbReference>
<feature type="domain" description="ABC transporter" evidence="5">
    <location>
        <begin position="2"/>
        <end position="241"/>
    </location>
</feature>
<evidence type="ECO:0000313" key="6">
    <source>
        <dbReference type="EMBL" id="KUG24760.1"/>
    </source>
</evidence>
<organism evidence="6">
    <name type="scientific">hydrocarbon metagenome</name>
    <dbReference type="NCBI Taxonomy" id="938273"/>
    <lineage>
        <taxon>unclassified sequences</taxon>
        <taxon>metagenomes</taxon>
        <taxon>ecological metagenomes</taxon>
    </lineage>
</organism>
<keyword evidence="2" id="KW-0547">Nucleotide-binding</keyword>
<dbReference type="SUPFAM" id="SSF52540">
    <property type="entry name" value="P-loop containing nucleoside triphosphate hydrolases"/>
    <property type="match status" value="1"/>
</dbReference>
<reference evidence="6" key="1">
    <citation type="journal article" date="2015" name="Proc. Natl. Acad. Sci. U.S.A.">
        <title>Networks of energetic and metabolic interactions define dynamics in microbial communities.</title>
        <authorList>
            <person name="Embree M."/>
            <person name="Liu J.K."/>
            <person name="Al-Bassam M.M."/>
            <person name="Zengler K."/>
        </authorList>
    </citation>
    <scope>NUCLEOTIDE SEQUENCE</scope>
</reference>
<dbReference type="PROSITE" id="PS50893">
    <property type="entry name" value="ABC_TRANSPORTER_2"/>
    <property type="match status" value="1"/>
</dbReference>
<dbReference type="GO" id="GO:0005524">
    <property type="term" value="F:ATP binding"/>
    <property type="evidence" value="ECO:0007669"/>
    <property type="project" value="UniProtKB-KW"/>
</dbReference>
<dbReference type="InterPro" id="IPR003439">
    <property type="entry name" value="ABC_transporter-like_ATP-bd"/>
</dbReference>
<evidence type="ECO:0000256" key="4">
    <source>
        <dbReference type="ARBA" id="ARBA00022967"/>
    </source>
</evidence>
<evidence type="ECO:0000256" key="3">
    <source>
        <dbReference type="ARBA" id="ARBA00022840"/>
    </source>
</evidence>
<dbReference type="PANTHER" id="PTHR42794">
    <property type="entry name" value="HEMIN IMPORT ATP-BINDING PROTEIN HMUV"/>
    <property type="match status" value="1"/>
</dbReference>
<dbReference type="InterPro" id="IPR017871">
    <property type="entry name" value="ABC_transporter-like_CS"/>
</dbReference>
<keyword evidence="4" id="KW-1278">Translocase</keyword>
<accession>A0A0W8FUZ9</accession>